<dbReference type="GO" id="GO:0005737">
    <property type="term" value="C:cytoplasm"/>
    <property type="evidence" value="ECO:0007669"/>
    <property type="project" value="InterPro"/>
</dbReference>
<reference evidence="1" key="1">
    <citation type="submission" date="2021-03" db="EMBL/GenBank/DDBJ databases">
        <title>Fibrella sp. HMF5335 genome sequencing and assembly.</title>
        <authorList>
            <person name="Kang H."/>
            <person name="Kim H."/>
            <person name="Bae S."/>
            <person name="Joh K."/>
        </authorList>
    </citation>
    <scope>NUCLEOTIDE SEQUENCE</scope>
    <source>
        <strain evidence="1">HMF5335</strain>
    </source>
</reference>
<dbReference type="AlphaFoldDB" id="A0A939GLE3"/>
<sequence length="39" mass="4362">MIAVIQRVREATVRIDGQVKRQIQTGFLVLLGVRIDIGV</sequence>
<gene>
    <name evidence="1" type="ORF">J2I47_20200</name>
</gene>
<dbReference type="RefSeq" id="WP_207366420.1">
    <property type="nucleotide sequence ID" value="NZ_JAFMYV010000011.1"/>
</dbReference>
<comment type="caution">
    <text evidence="1">The sequence shown here is derived from an EMBL/GenBank/DDBJ whole genome shotgun (WGS) entry which is preliminary data.</text>
</comment>
<dbReference type="Pfam" id="PF02580">
    <property type="entry name" value="Tyr_Deacylase"/>
    <property type="match status" value="1"/>
</dbReference>
<dbReference type="GO" id="GO:0051499">
    <property type="term" value="F:D-aminoacyl-tRNA deacylase activity"/>
    <property type="evidence" value="ECO:0007669"/>
    <property type="project" value="InterPro"/>
</dbReference>
<dbReference type="Proteomes" id="UP000664034">
    <property type="component" value="Unassembled WGS sequence"/>
</dbReference>
<protein>
    <submittedName>
        <fullName evidence="1">D-aminoacyl-tRNA deacylase</fullName>
    </submittedName>
</protein>
<proteinExistence type="predicted"/>
<dbReference type="InterPro" id="IPR003732">
    <property type="entry name" value="Daa-tRNA_deacyls_DTD"/>
</dbReference>
<dbReference type="InterPro" id="IPR023509">
    <property type="entry name" value="DTD-like_sf"/>
</dbReference>
<accession>A0A939GLE3</accession>
<dbReference type="EMBL" id="JAFMYV010000011">
    <property type="protein sequence ID" value="MBO0938886.1"/>
    <property type="molecule type" value="Genomic_DNA"/>
</dbReference>
<dbReference type="SUPFAM" id="SSF69500">
    <property type="entry name" value="DTD-like"/>
    <property type="match status" value="1"/>
</dbReference>
<organism evidence="1 2">
    <name type="scientific">Fibrella rubiginis</name>
    <dbReference type="NCBI Taxonomy" id="2817060"/>
    <lineage>
        <taxon>Bacteria</taxon>
        <taxon>Pseudomonadati</taxon>
        <taxon>Bacteroidota</taxon>
        <taxon>Cytophagia</taxon>
        <taxon>Cytophagales</taxon>
        <taxon>Spirosomataceae</taxon>
        <taxon>Fibrella</taxon>
    </lineage>
</organism>
<evidence type="ECO:0000313" key="1">
    <source>
        <dbReference type="EMBL" id="MBO0938886.1"/>
    </source>
</evidence>
<keyword evidence="2" id="KW-1185">Reference proteome</keyword>
<name>A0A939GLE3_9BACT</name>
<evidence type="ECO:0000313" key="2">
    <source>
        <dbReference type="Proteomes" id="UP000664034"/>
    </source>
</evidence>
<dbReference type="Gene3D" id="3.50.80.10">
    <property type="entry name" value="D-tyrosyl-tRNA(Tyr) deacylase"/>
    <property type="match status" value="1"/>
</dbReference>